<comment type="caution">
    <text evidence="1">The sequence shown here is derived from an EMBL/GenBank/DDBJ whole genome shotgun (WGS) entry which is preliminary data.</text>
</comment>
<organism evidence="1">
    <name type="scientific">bioreactor metagenome</name>
    <dbReference type="NCBI Taxonomy" id="1076179"/>
    <lineage>
        <taxon>unclassified sequences</taxon>
        <taxon>metagenomes</taxon>
        <taxon>ecological metagenomes</taxon>
    </lineage>
</organism>
<name>A0A645ASG3_9ZZZZ</name>
<dbReference type="AlphaFoldDB" id="A0A645ASG3"/>
<accession>A0A645ASG3</accession>
<dbReference type="InterPro" id="IPR002765">
    <property type="entry name" value="UPF0145_YbjQ-like"/>
</dbReference>
<reference evidence="1" key="1">
    <citation type="submission" date="2019-08" db="EMBL/GenBank/DDBJ databases">
        <authorList>
            <person name="Kucharzyk K."/>
            <person name="Murdoch R.W."/>
            <person name="Higgins S."/>
            <person name="Loffler F."/>
        </authorList>
    </citation>
    <scope>NUCLEOTIDE SEQUENCE</scope>
</reference>
<evidence type="ECO:0000313" key="1">
    <source>
        <dbReference type="EMBL" id="MPM56215.1"/>
    </source>
</evidence>
<dbReference type="EMBL" id="VSSQ01015645">
    <property type="protein sequence ID" value="MPM56215.1"/>
    <property type="molecule type" value="Genomic_DNA"/>
</dbReference>
<sequence length="223" mass="24280">MVCCACGKSQGKGYADYPLAEQYQSERLCISCHNKMQAIIEAENKESVESEINSFMECVEGGKATSSATEWILTVVRMIEESKGTSISDRFQQAHEDRIRDFEEIKKNMLLTTGYSFDGFRIVKYLDVIFDEKLMGMGLLKGIASKIDTAFVSLTGDEATVASKLLNDVKKEAKKSLIAKAAELGANAIIGIDYEGFSLGGVIAVAITGTAVVIEELSKSNTD</sequence>
<dbReference type="InterPro" id="IPR035439">
    <property type="entry name" value="UPF0145_dom_sf"/>
</dbReference>
<gene>
    <name evidence="1" type="ORF">SDC9_103017</name>
</gene>
<dbReference type="PANTHER" id="PTHR34068">
    <property type="entry name" value="UPF0145 PROTEIN YBJQ"/>
    <property type="match status" value="1"/>
</dbReference>
<protein>
    <submittedName>
        <fullName evidence="1">Uncharacterized protein</fullName>
    </submittedName>
</protein>
<dbReference type="Pfam" id="PF01906">
    <property type="entry name" value="YbjQ_1"/>
    <property type="match status" value="1"/>
</dbReference>
<dbReference type="PANTHER" id="PTHR34068:SF1">
    <property type="entry name" value="UPF0145 PROTEIN YBJQ"/>
    <property type="match status" value="1"/>
</dbReference>
<proteinExistence type="predicted"/>
<dbReference type="SUPFAM" id="SSF117782">
    <property type="entry name" value="YbjQ-like"/>
    <property type="match status" value="1"/>
</dbReference>
<dbReference type="Gene3D" id="3.30.110.70">
    <property type="entry name" value="Hypothetical protein apc22750. Chain B"/>
    <property type="match status" value="1"/>
</dbReference>